<feature type="transmembrane region" description="Helical" evidence="8">
    <location>
        <begin position="300"/>
        <end position="322"/>
    </location>
</feature>
<feature type="signal peptide" evidence="9">
    <location>
        <begin position="1"/>
        <end position="31"/>
    </location>
</feature>
<evidence type="ECO:0000256" key="4">
    <source>
        <dbReference type="ARBA" id="ARBA00022989"/>
    </source>
</evidence>
<sequence length="1117" mass="114555">MGGFVLRRLRSRLALAGAAMLTVLLTATTLAALNAFEAGVGDAGLHRALTVQDRNRATVDVTADGSADQRGKTEQQVRQLAGDLFSPLPTAVQRLARSHPFALPSPVPVPRNPDGSPADPDLTFLASLDPARVTVTAGRLPKDTAPGAPIEVAVPDVVVARLGLHTDALPAPLHLVDRYDGSSHDVLITGTYHPTDTTDRYWQLDELGGHGLSVSGFTTYGPLLVPDSAFTGSALTQQSANWQITADFSSARAAALDALRTRVPQVVGAFQNSTGYTATTRLPAALGDLHNDLLVARSTLVIGGLQLVVLAVAALLLVTRLLSERQATENALLTARGAARRRIAGITALEAGLLALPGGLLGPLLLPPVLGLIGRFGPLARTGVRLGNGLAPSSWLVTMATAVGAVLIVLVPNVLRAGGAVLQRRSGRRQAAASGLLRSGADVALLVLAGLAYLQLDHYSSGVAGGGALSTDASGQLGLDPVLVVAPTLALCAGTMLTLRLLPLAARLGERWAVRGRGLPAALSGWQFARRPRRNAGPVLLMVLAVSMGMLALGQAATLSASQRDQADFSSVGGLRISGLGLTSLGQAGLLSGLPGGDRVIPVSRQALPLNGGQTGQLLAIDTRQASNSVRLRDDLTGGRTPAQLYGPLADQVPSTSDGLALPGKPLRVSVDLSMTTAVTPEAVSLLPGAPLNPPVAPTLQLVMHDRFGLVFTVPLGTNLPLNGDATVTADLGAVFAHPAGAPAYPLTLIGVQAEYYASLEGQVNQQLTIHQITAAPGDGTPGQPVGHPDHLGWQLDDHRSKDHPADLAQIATVNPQDLLAMTFSTGQGTESQDATVTLPNPTGANLPATIPALATKDFLAAAGAKPGDEIPMQIGVDQLRFKIIGVVPALPTTGSPSGGPSSALLADLHTIDRVIATQSDNPLSPTEWWLPSRGPGDPQPAAMAAALRSSAASGQLQLDGDLVTGMRADPLTAAPQTGLLALTIAAAALAAIGFTAAAIGAAAERAVEFAVLRALGSPHRQLARTAAAEQGILIGLGLGLGALLGTVLVHLVVPLTVLTPTAGRPVPAAMVALPIGQVLVLLAAVAALPVLLTVHRVLRPARAAETTTRLRHSEEM</sequence>
<name>A0A540W2E7_9ACTN</name>
<evidence type="ECO:0000256" key="5">
    <source>
        <dbReference type="ARBA" id="ARBA00023136"/>
    </source>
</evidence>
<evidence type="ECO:0000256" key="7">
    <source>
        <dbReference type="SAM" id="MobiDB-lite"/>
    </source>
</evidence>
<gene>
    <name evidence="11" type="ORF">E6W39_14050</name>
</gene>
<keyword evidence="12" id="KW-1185">Reference proteome</keyword>
<dbReference type="RefSeq" id="WP_141633834.1">
    <property type="nucleotide sequence ID" value="NZ_VIGB01000003.1"/>
</dbReference>
<protein>
    <submittedName>
        <fullName evidence="11">FtsX-like permease family protein</fullName>
    </submittedName>
</protein>
<evidence type="ECO:0000256" key="1">
    <source>
        <dbReference type="ARBA" id="ARBA00004651"/>
    </source>
</evidence>
<comment type="caution">
    <text evidence="11">The sequence shown here is derived from an EMBL/GenBank/DDBJ whole genome shotgun (WGS) entry which is preliminary data.</text>
</comment>
<evidence type="ECO:0000256" key="3">
    <source>
        <dbReference type="ARBA" id="ARBA00022692"/>
    </source>
</evidence>
<accession>A0A540W2E7</accession>
<feature type="region of interest" description="Disordered" evidence="7">
    <location>
        <begin position="102"/>
        <end position="121"/>
    </location>
</feature>
<organism evidence="11 12">
    <name type="scientific">Kitasatospora acidiphila</name>
    <dbReference type="NCBI Taxonomy" id="2567942"/>
    <lineage>
        <taxon>Bacteria</taxon>
        <taxon>Bacillati</taxon>
        <taxon>Actinomycetota</taxon>
        <taxon>Actinomycetes</taxon>
        <taxon>Kitasatosporales</taxon>
        <taxon>Streptomycetaceae</taxon>
        <taxon>Kitasatospora</taxon>
    </lineage>
</organism>
<feature type="transmembrane region" description="Helical" evidence="8">
    <location>
        <begin position="980"/>
        <end position="1004"/>
    </location>
</feature>
<feature type="transmembrane region" description="Helical" evidence="8">
    <location>
        <begin position="1033"/>
        <end position="1058"/>
    </location>
</feature>
<dbReference type="AlphaFoldDB" id="A0A540W2E7"/>
<feature type="transmembrane region" description="Helical" evidence="8">
    <location>
        <begin position="1070"/>
        <end position="1093"/>
    </location>
</feature>
<proteinExistence type="inferred from homology"/>
<dbReference type="EMBL" id="VIGB01000003">
    <property type="protein sequence ID" value="TQF03162.1"/>
    <property type="molecule type" value="Genomic_DNA"/>
</dbReference>
<dbReference type="Proteomes" id="UP000319103">
    <property type="component" value="Unassembled WGS sequence"/>
</dbReference>
<dbReference type="PANTHER" id="PTHR30572">
    <property type="entry name" value="MEMBRANE COMPONENT OF TRANSPORTER-RELATED"/>
    <property type="match status" value="1"/>
</dbReference>
<keyword evidence="9" id="KW-0732">Signal</keyword>
<feature type="transmembrane region" description="Helical" evidence="8">
    <location>
        <begin position="436"/>
        <end position="456"/>
    </location>
</feature>
<dbReference type="GO" id="GO:0022857">
    <property type="term" value="F:transmembrane transporter activity"/>
    <property type="evidence" value="ECO:0007669"/>
    <property type="project" value="TreeGrafter"/>
</dbReference>
<feature type="domain" description="ABC3 transporter permease C-terminal" evidence="10">
    <location>
        <begin position="984"/>
        <end position="1095"/>
    </location>
</feature>
<dbReference type="OrthoDB" id="5101691at2"/>
<evidence type="ECO:0000313" key="11">
    <source>
        <dbReference type="EMBL" id="TQF03162.1"/>
    </source>
</evidence>
<feature type="transmembrane region" description="Helical" evidence="8">
    <location>
        <begin position="343"/>
        <end position="366"/>
    </location>
</feature>
<dbReference type="GO" id="GO:0005886">
    <property type="term" value="C:plasma membrane"/>
    <property type="evidence" value="ECO:0007669"/>
    <property type="project" value="UniProtKB-SubCell"/>
</dbReference>
<feature type="chain" id="PRO_5038421319" evidence="9">
    <location>
        <begin position="32"/>
        <end position="1117"/>
    </location>
</feature>
<evidence type="ECO:0000256" key="2">
    <source>
        <dbReference type="ARBA" id="ARBA00022475"/>
    </source>
</evidence>
<dbReference type="InterPro" id="IPR003838">
    <property type="entry name" value="ABC3_permease_C"/>
</dbReference>
<evidence type="ECO:0000313" key="12">
    <source>
        <dbReference type="Proteomes" id="UP000319103"/>
    </source>
</evidence>
<feature type="transmembrane region" description="Helical" evidence="8">
    <location>
        <begin position="539"/>
        <end position="557"/>
    </location>
</feature>
<keyword evidence="4 8" id="KW-1133">Transmembrane helix</keyword>
<keyword evidence="2" id="KW-1003">Cell membrane</keyword>
<keyword evidence="5 8" id="KW-0472">Membrane</keyword>
<comment type="subcellular location">
    <subcellularLocation>
        <location evidence="1">Cell membrane</location>
        <topology evidence="1">Multi-pass membrane protein</topology>
    </subcellularLocation>
</comment>
<evidence type="ECO:0000259" key="10">
    <source>
        <dbReference type="Pfam" id="PF02687"/>
    </source>
</evidence>
<dbReference type="InterPro" id="IPR050250">
    <property type="entry name" value="Macrolide_Exporter_MacB"/>
</dbReference>
<evidence type="ECO:0000256" key="8">
    <source>
        <dbReference type="SAM" id="Phobius"/>
    </source>
</evidence>
<comment type="similarity">
    <text evidence="6">Belongs to the ABC-4 integral membrane protein family.</text>
</comment>
<feature type="transmembrane region" description="Helical" evidence="8">
    <location>
        <begin position="395"/>
        <end position="415"/>
    </location>
</feature>
<dbReference type="PANTHER" id="PTHR30572:SF4">
    <property type="entry name" value="ABC TRANSPORTER PERMEASE YTRF"/>
    <property type="match status" value="1"/>
</dbReference>
<feature type="transmembrane region" description="Helical" evidence="8">
    <location>
        <begin position="482"/>
        <end position="502"/>
    </location>
</feature>
<keyword evidence="3 8" id="KW-0812">Transmembrane</keyword>
<evidence type="ECO:0000256" key="9">
    <source>
        <dbReference type="SAM" id="SignalP"/>
    </source>
</evidence>
<evidence type="ECO:0000256" key="6">
    <source>
        <dbReference type="ARBA" id="ARBA00038076"/>
    </source>
</evidence>
<dbReference type="Pfam" id="PF02687">
    <property type="entry name" value="FtsX"/>
    <property type="match status" value="1"/>
</dbReference>
<reference evidence="11 12" key="1">
    <citation type="submission" date="2019-06" db="EMBL/GenBank/DDBJ databases">
        <title>Description of Kitasatospora acidophila sp. nov. isolated from pine grove soil, and reclassification of Streptomyces novaecaesareae to Kitasatospora novaeceasareae comb. nov.</title>
        <authorList>
            <person name="Kim M.J."/>
        </authorList>
    </citation>
    <scope>NUCLEOTIDE SEQUENCE [LARGE SCALE GENOMIC DNA]</scope>
    <source>
        <strain evidence="11 12">MMS16-CNU292</strain>
    </source>
</reference>